<organism evidence="1 2">
    <name type="scientific">Corymbia citriodora subsp. variegata</name>
    <dbReference type="NCBI Taxonomy" id="360336"/>
    <lineage>
        <taxon>Eukaryota</taxon>
        <taxon>Viridiplantae</taxon>
        <taxon>Streptophyta</taxon>
        <taxon>Embryophyta</taxon>
        <taxon>Tracheophyta</taxon>
        <taxon>Spermatophyta</taxon>
        <taxon>Magnoliopsida</taxon>
        <taxon>eudicotyledons</taxon>
        <taxon>Gunneridae</taxon>
        <taxon>Pentapetalae</taxon>
        <taxon>rosids</taxon>
        <taxon>malvids</taxon>
        <taxon>Myrtales</taxon>
        <taxon>Myrtaceae</taxon>
        <taxon>Myrtoideae</taxon>
        <taxon>Eucalypteae</taxon>
        <taxon>Corymbia</taxon>
    </lineage>
</organism>
<dbReference type="Pfam" id="PF03087">
    <property type="entry name" value="BPS1"/>
    <property type="match status" value="1"/>
</dbReference>
<dbReference type="Gramene" id="rna-gnl|WGS:JABURB|Cocit.L1963.1">
    <property type="protein sequence ID" value="cds-KAF7848418.1"/>
    <property type="gene ID" value="gene-BT93_L1963"/>
</dbReference>
<dbReference type="Proteomes" id="UP000806378">
    <property type="component" value="Unassembled WGS sequence"/>
</dbReference>
<comment type="caution">
    <text evidence="1">The sequence shown here is derived from an EMBL/GenBank/DDBJ whole genome shotgun (WGS) entry which is preliminary data.</text>
</comment>
<dbReference type="PANTHER" id="PTHR33070:SF109">
    <property type="entry name" value="DOMAIN PROTEIN, PUTATIVE (DUF241)-RELATED"/>
    <property type="match status" value="1"/>
</dbReference>
<evidence type="ECO:0000313" key="1">
    <source>
        <dbReference type="EMBL" id="KAF7848418.1"/>
    </source>
</evidence>
<protein>
    <submittedName>
        <fullName evidence="1">Uncharacterized protein</fullName>
    </submittedName>
</protein>
<name>A0A8T0CL87_CORYI</name>
<dbReference type="PANTHER" id="PTHR33070">
    <property type="entry name" value="OS06G0725500 PROTEIN"/>
    <property type="match status" value="1"/>
</dbReference>
<proteinExistence type="predicted"/>
<evidence type="ECO:0000313" key="2">
    <source>
        <dbReference type="Proteomes" id="UP000806378"/>
    </source>
</evidence>
<dbReference type="OrthoDB" id="1701699at2759"/>
<dbReference type="GO" id="GO:0048364">
    <property type="term" value="P:root development"/>
    <property type="evidence" value="ECO:0007669"/>
    <property type="project" value="InterPro"/>
</dbReference>
<keyword evidence="2" id="KW-1185">Reference proteome</keyword>
<sequence length="303" mass="33324">MQMASFSAKSNSKYNARSISFPSRTHPTTRRIDAELNKLKSLEAKYQTPSSGSVLAGLSGLEELYISLDDLLSMPSTRQALSCIQGRSCTDGLLEGSVRLLDVCGSLREMLMLIKEHVQALQSVLRRRKGDSSIEAVISDYAGYRKRMRKDAKRLMRIMGTSSLGASTLIVDDLQLSSLARVLSEVDAVSTSVFQSIVSFLAVPLLRSKQSKWSLVSRLVHRGAVACEDTNQEDANEFECVDASLFALCKHGANDGVDSEKLQSTQHQLGALEMSIGDIENAMEGLYRRLIRTRASLLNIISQ</sequence>
<dbReference type="EMBL" id="MU090131">
    <property type="protein sequence ID" value="KAF7848418.1"/>
    <property type="molecule type" value="Genomic_DNA"/>
</dbReference>
<dbReference type="AlphaFoldDB" id="A0A8T0CL87"/>
<dbReference type="InterPro" id="IPR004320">
    <property type="entry name" value="BPS1_pln"/>
</dbReference>
<accession>A0A8T0CL87</accession>
<dbReference type="GO" id="GO:0048367">
    <property type="term" value="P:shoot system development"/>
    <property type="evidence" value="ECO:0007669"/>
    <property type="project" value="InterPro"/>
</dbReference>
<reference evidence="1" key="1">
    <citation type="submission" date="2020-05" db="EMBL/GenBank/DDBJ databases">
        <title>WGS assembly of Corymbia citriodora subspecies variegata.</title>
        <authorList>
            <person name="Barry K."/>
            <person name="Hundley H."/>
            <person name="Shu S."/>
            <person name="Jenkins J."/>
            <person name="Grimwood J."/>
            <person name="Baten A."/>
        </authorList>
    </citation>
    <scope>NUCLEOTIDE SEQUENCE</scope>
    <source>
        <strain evidence="1">CV2-018</strain>
    </source>
</reference>
<gene>
    <name evidence="1" type="ORF">BT93_L1963</name>
</gene>